<dbReference type="EMBL" id="KV000914">
    <property type="protein sequence ID" value="KZV39582.1"/>
    <property type="molecule type" value="Genomic_DNA"/>
</dbReference>
<evidence type="ECO:0000313" key="1">
    <source>
        <dbReference type="EMBL" id="KZV39582.1"/>
    </source>
</evidence>
<dbReference type="PANTHER" id="PTHR38936:SF1">
    <property type="entry name" value="DUF641 DOMAIN-CONTAINING PROTEIN"/>
    <property type="match status" value="1"/>
</dbReference>
<name>A0A2Z7BY58_9LAMI</name>
<proteinExistence type="predicted"/>
<gene>
    <name evidence="1" type="ORF">F511_02045</name>
</gene>
<dbReference type="OrthoDB" id="1937314at2759"/>
<dbReference type="AlphaFoldDB" id="A0A2Z7BY58"/>
<keyword evidence="2" id="KW-1185">Reference proteome</keyword>
<protein>
    <submittedName>
        <fullName evidence="1">Uncharacterized protein</fullName>
    </submittedName>
</protein>
<accession>A0A2Z7BY58</accession>
<dbReference type="PANTHER" id="PTHR38936">
    <property type="entry name" value="TITIN-LIKE ISOFORM X2"/>
    <property type="match status" value="1"/>
</dbReference>
<reference evidence="1 2" key="1">
    <citation type="journal article" date="2015" name="Proc. Natl. Acad. Sci. U.S.A.">
        <title>The resurrection genome of Boea hygrometrica: A blueprint for survival of dehydration.</title>
        <authorList>
            <person name="Xiao L."/>
            <person name="Yang G."/>
            <person name="Zhang L."/>
            <person name="Yang X."/>
            <person name="Zhao S."/>
            <person name="Ji Z."/>
            <person name="Zhou Q."/>
            <person name="Hu M."/>
            <person name="Wang Y."/>
            <person name="Chen M."/>
            <person name="Xu Y."/>
            <person name="Jin H."/>
            <person name="Xiao X."/>
            <person name="Hu G."/>
            <person name="Bao F."/>
            <person name="Hu Y."/>
            <person name="Wan P."/>
            <person name="Li L."/>
            <person name="Deng X."/>
            <person name="Kuang T."/>
            <person name="Xiang C."/>
            <person name="Zhu J.K."/>
            <person name="Oliver M.J."/>
            <person name="He Y."/>
        </authorList>
    </citation>
    <scope>NUCLEOTIDE SEQUENCE [LARGE SCALE GENOMIC DNA]</scope>
    <source>
        <strain evidence="2">cv. XS01</strain>
    </source>
</reference>
<dbReference type="Proteomes" id="UP000250235">
    <property type="component" value="Unassembled WGS sequence"/>
</dbReference>
<organism evidence="1 2">
    <name type="scientific">Dorcoceras hygrometricum</name>
    <dbReference type="NCBI Taxonomy" id="472368"/>
    <lineage>
        <taxon>Eukaryota</taxon>
        <taxon>Viridiplantae</taxon>
        <taxon>Streptophyta</taxon>
        <taxon>Embryophyta</taxon>
        <taxon>Tracheophyta</taxon>
        <taxon>Spermatophyta</taxon>
        <taxon>Magnoliopsida</taxon>
        <taxon>eudicotyledons</taxon>
        <taxon>Gunneridae</taxon>
        <taxon>Pentapetalae</taxon>
        <taxon>asterids</taxon>
        <taxon>lamiids</taxon>
        <taxon>Lamiales</taxon>
        <taxon>Gesneriaceae</taxon>
        <taxon>Didymocarpoideae</taxon>
        <taxon>Trichosporeae</taxon>
        <taxon>Loxocarpinae</taxon>
        <taxon>Dorcoceras</taxon>
    </lineage>
</organism>
<evidence type="ECO:0000313" key="2">
    <source>
        <dbReference type="Proteomes" id="UP000250235"/>
    </source>
</evidence>
<sequence length="235" mass="25845">MGRKRVAETTLSQNKTSGDCLETTNAILEKHVHSSSANTSQAVNMGNNVHLNSKCLSPKKTKTQSMDLVIRRSCRLMNSAPRAESAQMKATMGHINFSEGKGEEISLVHQANTVPSLNERVAGEELPHVQPVVTAPILNQKTIEAEIPIPRVGTVSVVNEKNLVDKFEFLVKVFGEVVSKTDKKVYKALNDDSSTDLNYKSLYIGSQKKVEGLMEENVHLSRKLEFALGKIEAVT</sequence>